<dbReference type="Gene3D" id="2.20.25.10">
    <property type="match status" value="1"/>
</dbReference>
<evidence type="ECO:0000256" key="11">
    <source>
        <dbReference type="ARBA" id="ARBA00039848"/>
    </source>
</evidence>
<dbReference type="Gene3D" id="1.10.472.10">
    <property type="entry name" value="Cyclin-like"/>
    <property type="match status" value="2"/>
</dbReference>
<evidence type="ECO:0000256" key="8">
    <source>
        <dbReference type="ARBA" id="ARBA00023159"/>
    </source>
</evidence>
<dbReference type="GO" id="GO:0017025">
    <property type="term" value="F:TBP-class protein binding"/>
    <property type="evidence" value="ECO:0007669"/>
    <property type="project" value="TreeGrafter"/>
</dbReference>
<comment type="subcellular location">
    <subcellularLocation>
        <location evidence="1">Nucleus</location>
    </subcellularLocation>
</comment>
<accession>A0AAW0NDJ4</accession>
<dbReference type="Proteomes" id="UP001460270">
    <property type="component" value="Unassembled WGS sequence"/>
</dbReference>
<dbReference type="PROSITE" id="PS51134">
    <property type="entry name" value="ZF_TFIIB"/>
    <property type="match status" value="1"/>
</dbReference>
<evidence type="ECO:0000256" key="13">
    <source>
        <dbReference type="ARBA" id="ARBA00045875"/>
    </source>
</evidence>
<dbReference type="GO" id="GO:0005634">
    <property type="term" value="C:nucleus"/>
    <property type="evidence" value="ECO:0007669"/>
    <property type="project" value="UniProtKB-SubCell"/>
</dbReference>
<evidence type="ECO:0000313" key="17">
    <source>
        <dbReference type="EMBL" id="KAK7895392.1"/>
    </source>
</evidence>
<comment type="function">
    <text evidence="13">General activator of RNA polymerase III transcription. Factor exclusively required for RNA polymerase III transcription of genes with promoter elements upstream of the initiation sites. Contributes to the regulation of gene expression; functions as activator in the absence of oxidative stress. Down-regulates expression of target genes in response to oxidative stress. Overexpression protects cells against apoptosis in response to oxidative stress.</text>
</comment>
<dbReference type="GO" id="GO:0008270">
    <property type="term" value="F:zinc ion binding"/>
    <property type="evidence" value="ECO:0007669"/>
    <property type="project" value="UniProtKB-KW"/>
</dbReference>
<evidence type="ECO:0000256" key="5">
    <source>
        <dbReference type="ARBA" id="ARBA00022771"/>
    </source>
</evidence>
<dbReference type="InterPro" id="IPR054078">
    <property type="entry name" value="BRF2-like_C"/>
</dbReference>
<protein>
    <recommendedName>
        <fullName evidence="11">Transcription factor IIIB 50 kDa subunit</fullName>
    </recommendedName>
    <alternativeName>
        <fullName evidence="12">B-related factor 2</fullName>
    </alternativeName>
</protein>
<name>A0AAW0NDJ4_9GOBI</name>
<dbReference type="SUPFAM" id="SSF57783">
    <property type="entry name" value="Zinc beta-ribbon"/>
    <property type="match status" value="1"/>
</dbReference>
<evidence type="ECO:0000256" key="2">
    <source>
        <dbReference type="ARBA" id="ARBA00010857"/>
    </source>
</evidence>
<reference evidence="18" key="1">
    <citation type="submission" date="2024-04" db="EMBL/GenBank/DDBJ databases">
        <title>Salinicola lusitanus LLJ914,a marine bacterium isolated from the Okinawa Trough.</title>
        <authorList>
            <person name="Li J."/>
        </authorList>
    </citation>
    <scope>NUCLEOTIDE SEQUENCE [LARGE SCALE GENOMIC DNA]</scope>
</reference>
<evidence type="ECO:0000256" key="9">
    <source>
        <dbReference type="ARBA" id="ARBA00023163"/>
    </source>
</evidence>
<feature type="region of interest" description="Disordered" evidence="15">
    <location>
        <begin position="543"/>
        <end position="579"/>
    </location>
</feature>
<feature type="compositionally biased region" description="Polar residues" evidence="15">
    <location>
        <begin position="333"/>
        <end position="346"/>
    </location>
</feature>
<feature type="domain" description="TFIIB-type" evidence="16">
    <location>
        <begin position="4"/>
        <end position="37"/>
    </location>
</feature>
<dbReference type="Pfam" id="PF21886">
    <property type="entry name" value="BRF2-like_C_cyclin_rpt"/>
    <property type="match status" value="1"/>
</dbReference>
<dbReference type="GO" id="GO:0097550">
    <property type="term" value="C:transcription preinitiation complex"/>
    <property type="evidence" value="ECO:0007669"/>
    <property type="project" value="TreeGrafter"/>
</dbReference>
<feature type="region of interest" description="Disordered" evidence="15">
    <location>
        <begin position="315"/>
        <end position="346"/>
    </location>
</feature>
<evidence type="ECO:0000259" key="16">
    <source>
        <dbReference type="PROSITE" id="PS51134"/>
    </source>
</evidence>
<comment type="caution">
    <text evidence="17">The sequence shown here is derived from an EMBL/GenBank/DDBJ whole genome shotgun (WGS) entry which is preliminary data.</text>
</comment>
<keyword evidence="8" id="KW-0010">Activator</keyword>
<keyword evidence="9" id="KW-0804">Transcription</keyword>
<dbReference type="SUPFAM" id="SSF47954">
    <property type="entry name" value="Cyclin-like"/>
    <property type="match status" value="2"/>
</dbReference>
<organism evidence="17 18">
    <name type="scientific">Mugilogobius chulae</name>
    <name type="common">yellowstripe goby</name>
    <dbReference type="NCBI Taxonomy" id="88201"/>
    <lineage>
        <taxon>Eukaryota</taxon>
        <taxon>Metazoa</taxon>
        <taxon>Chordata</taxon>
        <taxon>Craniata</taxon>
        <taxon>Vertebrata</taxon>
        <taxon>Euteleostomi</taxon>
        <taxon>Actinopterygii</taxon>
        <taxon>Neopterygii</taxon>
        <taxon>Teleostei</taxon>
        <taxon>Neoteleostei</taxon>
        <taxon>Acanthomorphata</taxon>
        <taxon>Gobiaria</taxon>
        <taxon>Gobiiformes</taxon>
        <taxon>Gobioidei</taxon>
        <taxon>Gobiidae</taxon>
        <taxon>Gobionellinae</taxon>
        <taxon>Mugilogobius</taxon>
    </lineage>
</organism>
<evidence type="ECO:0000256" key="3">
    <source>
        <dbReference type="ARBA" id="ARBA00022723"/>
    </source>
</evidence>
<keyword evidence="3" id="KW-0479">Metal-binding</keyword>
<comment type="similarity">
    <text evidence="2">Belongs to the TFIIB family.</text>
</comment>
<dbReference type="PANTHER" id="PTHR11618:SF5">
    <property type="entry name" value="TRANSCRIPTION FACTOR IIIB 50 KDA SUBUNIT"/>
    <property type="match status" value="1"/>
</dbReference>
<evidence type="ECO:0000256" key="4">
    <source>
        <dbReference type="ARBA" id="ARBA00022737"/>
    </source>
</evidence>
<dbReference type="AlphaFoldDB" id="A0AAW0NDJ4"/>
<evidence type="ECO:0000256" key="15">
    <source>
        <dbReference type="SAM" id="MobiDB-lite"/>
    </source>
</evidence>
<evidence type="ECO:0000313" key="18">
    <source>
        <dbReference type="Proteomes" id="UP001460270"/>
    </source>
</evidence>
<evidence type="ECO:0000256" key="7">
    <source>
        <dbReference type="ARBA" id="ARBA00023015"/>
    </source>
</evidence>
<feature type="compositionally biased region" description="Acidic residues" evidence="15">
    <location>
        <begin position="569"/>
        <end position="579"/>
    </location>
</feature>
<keyword evidence="4" id="KW-0677">Repeat</keyword>
<dbReference type="EMBL" id="JBBPFD010000015">
    <property type="protein sequence ID" value="KAK7895392.1"/>
    <property type="molecule type" value="Genomic_DNA"/>
</dbReference>
<dbReference type="InterPro" id="IPR013137">
    <property type="entry name" value="Znf_TFIIB"/>
</dbReference>
<keyword evidence="10" id="KW-0539">Nucleus</keyword>
<evidence type="ECO:0000256" key="6">
    <source>
        <dbReference type="ARBA" id="ARBA00022833"/>
    </source>
</evidence>
<dbReference type="Pfam" id="PF08271">
    <property type="entry name" value="Zn_Ribbon_TF"/>
    <property type="match status" value="1"/>
</dbReference>
<evidence type="ECO:0000256" key="12">
    <source>
        <dbReference type="ARBA" id="ARBA00042630"/>
    </source>
</evidence>
<proteinExistence type="inferred from homology"/>
<dbReference type="GO" id="GO:0070897">
    <property type="term" value="P:transcription preinitiation complex assembly"/>
    <property type="evidence" value="ECO:0007669"/>
    <property type="project" value="InterPro"/>
</dbReference>
<keyword evidence="5 14" id="KW-0863">Zinc-finger</keyword>
<evidence type="ECO:0000256" key="1">
    <source>
        <dbReference type="ARBA" id="ARBA00004123"/>
    </source>
</evidence>
<dbReference type="InterPro" id="IPR000812">
    <property type="entry name" value="TFIIB"/>
</dbReference>
<evidence type="ECO:0000256" key="10">
    <source>
        <dbReference type="ARBA" id="ARBA00023242"/>
    </source>
</evidence>
<gene>
    <name evidence="17" type="ORF">WMY93_020717</name>
</gene>
<keyword evidence="7" id="KW-0805">Transcription regulation</keyword>
<keyword evidence="6" id="KW-0862">Zinc</keyword>
<dbReference type="InterPro" id="IPR036915">
    <property type="entry name" value="Cyclin-like_sf"/>
</dbReference>
<sequence length="579" mass="64247">MPPAGLKCPGCGSSNVVEDALYAQVQLVCADCGSVVSEGFLVNDPVGGSDVSFSHSTQQTKRPCRNLIKGLQRLRGVCRVLRLNTEIEKTAQTYFEQVYNHQSFINVSLTKKELLLGSCVLIGCRIHNWPISVGTIAYLIDSDPTAVGPVYQETVKTLNIQVPSFCAADVMEAHCQEYKITSKHVSSELAADIKELTKRALALVELAAESWIVTGRRPVPIMMAATYLSWQSLQPTKLRLKTTLDKFCQIAEVDKNRPAVRRVSEIKETLCKLGNQIPWEKREVTNANVMPQVEDILNYRFALMRRAVRAYEESIKQREDEDEETAASESTEGKVSSETGSENVQTDADVACVEPNWGKRKRKTVTTNDCPDVTGDEDISDTEIESYIRSREEVRDMALTQKLLEKENDSKYPLIHADVPQGFLYLCLGNTPQEHFHLQLHLLLQLRPRLSQAQHHGDVSCAPFSCSTQLLTEWLCPAALQDESNTEKGLKRPGAASCGGNKFTSKCMFPRLYSRQTSHGDNPGSVVCGEVKGERNRAGLVTAGDFLPPGPRSDLHVHSVSPTSHCSVSDEDEQYPAYL</sequence>
<evidence type="ECO:0000256" key="14">
    <source>
        <dbReference type="PROSITE-ProRule" id="PRU00469"/>
    </source>
</evidence>
<dbReference type="PANTHER" id="PTHR11618">
    <property type="entry name" value="TRANSCRIPTION INITIATION FACTOR IIB-RELATED"/>
    <property type="match status" value="1"/>
</dbReference>
<keyword evidence="18" id="KW-1185">Reference proteome</keyword>